<name>A0AAV4AY05_9GAST</name>
<dbReference type="AlphaFoldDB" id="A0AAV4AY05"/>
<comment type="caution">
    <text evidence="3">The sequence shown here is derived from an EMBL/GenBank/DDBJ whole genome shotgun (WGS) entry which is preliminary data.</text>
</comment>
<feature type="region of interest" description="Disordered" evidence="1">
    <location>
        <begin position="79"/>
        <end position="152"/>
    </location>
</feature>
<keyword evidence="3" id="KW-0176">Collagen</keyword>
<dbReference type="Pfam" id="PF01391">
    <property type="entry name" value="Collagen"/>
    <property type="match status" value="1"/>
</dbReference>
<proteinExistence type="predicted"/>
<dbReference type="InterPro" id="IPR008160">
    <property type="entry name" value="Collagen"/>
</dbReference>
<feature type="signal peptide" evidence="2">
    <location>
        <begin position="1"/>
        <end position="23"/>
    </location>
</feature>
<evidence type="ECO:0000256" key="1">
    <source>
        <dbReference type="SAM" id="MobiDB-lite"/>
    </source>
</evidence>
<organism evidence="3 4">
    <name type="scientific">Plakobranchus ocellatus</name>
    <dbReference type="NCBI Taxonomy" id="259542"/>
    <lineage>
        <taxon>Eukaryota</taxon>
        <taxon>Metazoa</taxon>
        <taxon>Spiralia</taxon>
        <taxon>Lophotrochozoa</taxon>
        <taxon>Mollusca</taxon>
        <taxon>Gastropoda</taxon>
        <taxon>Heterobranchia</taxon>
        <taxon>Euthyneura</taxon>
        <taxon>Panpulmonata</taxon>
        <taxon>Sacoglossa</taxon>
        <taxon>Placobranchoidea</taxon>
        <taxon>Plakobranchidae</taxon>
        <taxon>Plakobranchus</taxon>
    </lineage>
</organism>
<feature type="chain" id="PRO_5043640839" evidence="2">
    <location>
        <begin position="24"/>
        <end position="191"/>
    </location>
</feature>
<dbReference type="GO" id="GO:0005581">
    <property type="term" value="C:collagen trimer"/>
    <property type="evidence" value="ECO:0007669"/>
    <property type="project" value="UniProtKB-KW"/>
</dbReference>
<reference evidence="3 4" key="1">
    <citation type="journal article" date="2021" name="Elife">
        <title>Chloroplast acquisition without the gene transfer in kleptoplastic sea slugs, Plakobranchus ocellatus.</title>
        <authorList>
            <person name="Maeda T."/>
            <person name="Takahashi S."/>
            <person name="Yoshida T."/>
            <person name="Shimamura S."/>
            <person name="Takaki Y."/>
            <person name="Nagai Y."/>
            <person name="Toyoda A."/>
            <person name="Suzuki Y."/>
            <person name="Arimoto A."/>
            <person name="Ishii H."/>
            <person name="Satoh N."/>
            <person name="Nishiyama T."/>
            <person name="Hasebe M."/>
            <person name="Maruyama T."/>
            <person name="Minagawa J."/>
            <person name="Obokata J."/>
            <person name="Shigenobu S."/>
        </authorList>
    </citation>
    <scope>NUCLEOTIDE SEQUENCE [LARGE SCALE GENOMIC DNA]</scope>
</reference>
<evidence type="ECO:0000256" key="2">
    <source>
        <dbReference type="SAM" id="SignalP"/>
    </source>
</evidence>
<dbReference type="Proteomes" id="UP000735302">
    <property type="component" value="Unassembled WGS sequence"/>
</dbReference>
<keyword evidence="4" id="KW-1185">Reference proteome</keyword>
<keyword evidence="2" id="KW-0732">Signal</keyword>
<feature type="compositionally biased region" description="Low complexity" evidence="1">
    <location>
        <begin position="102"/>
        <end position="115"/>
    </location>
</feature>
<accession>A0AAV4AY05</accession>
<evidence type="ECO:0000313" key="4">
    <source>
        <dbReference type="Proteomes" id="UP000735302"/>
    </source>
</evidence>
<dbReference type="PANTHER" id="PTHR24637">
    <property type="entry name" value="COLLAGEN"/>
    <property type="match status" value="1"/>
</dbReference>
<evidence type="ECO:0000313" key="3">
    <source>
        <dbReference type="EMBL" id="GFO11807.1"/>
    </source>
</evidence>
<sequence length="191" mass="19126">MPSSTAVLVSALAFALVLGIARANVATEVLRRAFTGEDVGMTVEQLSLLSDDQINDIYTSALQSEGLSVSDASFLPEGSFGRALRGKQGAAGPAGPPGPDGKPGLPGAPGKNGMPGPDGPPGNPGPQGVAGPKGPPGPKGSHGVTGPRGLTASLDPRIASRVAQAAALTDQLALRLNSATVYGFYKLHGRR</sequence>
<dbReference type="EMBL" id="BLXT01004333">
    <property type="protein sequence ID" value="GFO11807.1"/>
    <property type="molecule type" value="Genomic_DNA"/>
</dbReference>
<dbReference type="PANTHER" id="PTHR24637:SF421">
    <property type="entry name" value="CUTICLE COLLAGEN DPY-2"/>
    <property type="match status" value="1"/>
</dbReference>
<protein>
    <submittedName>
        <fullName evidence="3">Collagen alpha-1(Xvii) chain</fullName>
    </submittedName>
</protein>
<gene>
    <name evidence="3" type="ORF">PoB_003831200</name>
</gene>